<evidence type="ECO:0000256" key="1">
    <source>
        <dbReference type="SAM" id="MobiDB-lite"/>
    </source>
</evidence>
<feature type="region of interest" description="Disordered" evidence="1">
    <location>
        <begin position="1"/>
        <end position="141"/>
    </location>
</feature>
<dbReference type="InterPro" id="IPR053203">
    <property type="entry name" value="Cisplatin_resist-associated"/>
</dbReference>
<dbReference type="Proteomes" id="UP000799440">
    <property type="component" value="Unassembled WGS sequence"/>
</dbReference>
<dbReference type="EMBL" id="MU006565">
    <property type="protein sequence ID" value="KAF2749636.1"/>
    <property type="molecule type" value="Genomic_DNA"/>
</dbReference>
<dbReference type="PANTHER" id="PTHR34693:SF1">
    <property type="entry name" value="PROTEIN PAR32"/>
    <property type="match status" value="1"/>
</dbReference>
<keyword evidence="3" id="KW-1185">Reference proteome</keyword>
<dbReference type="AlphaFoldDB" id="A0A6A6VIJ5"/>
<dbReference type="InterPro" id="IPR022024">
    <property type="entry name" value="DUF3602"/>
</dbReference>
<accession>A0A6A6VIJ5</accession>
<feature type="compositionally biased region" description="Polar residues" evidence="1">
    <location>
        <begin position="1"/>
        <end position="14"/>
    </location>
</feature>
<protein>
    <submittedName>
        <fullName evidence="2">Uncharacterized protein</fullName>
    </submittedName>
</protein>
<dbReference type="OrthoDB" id="3063476at2759"/>
<reference evidence="2" key="1">
    <citation type="journal article" date="2020" name="Stud. Mycol.">
        <title>101 Dothideomycetes genomes: a test case for predicting lifestyles and emergence of pathogens.</title>
        <authorList>
            <person name="Haridas S."/>
            <person name="Albert R."/>
            <person name="Binder M."/>
            <person name="Bloem J."/>
            <person name="Labutti K."/>
            <person name="Salamov A."/>
            <person name="Andreopoulos B."/>
            <person name="Baker S."/>
            <person name="Barry K."/>
            <person name="Bills G."/>
            <person name="Bluhm B."/>
            <person name="Cannon C."/>
            <person name="Castanera R."/>
            <person name="Culley D."/>
            <person name="Daum C."/>
            <person name="Ezra D."/>
            <person name="Gonzalez J."/>
            <person name="Henrissat B."/>
            <person name="Kuo A."/>
            <person name="Liang C."/>
            <person name="Lipzen A."/>
            <person name="Lutzoni F."/>
            <person name="Magnuson J."/>
            <person name="Mondo S."/>
            <person name="Nolan M."/>
            <person name="Ohm R."/>
            <person name="Pangilinan J."/>
            <person name="Park H.-J."/>
            <person name="Ramirez L."/>
            <person name="Alfaro M."/>
            <person name="Sun H."/>
            <person name="Tritt A."/>
            <person name="Yoshinaga Y."/>
            <person name="Zwiers L.-H."/>
            <person name="Turgeon B."/>
            <person name="Goodwin S."/>
            <person name="Spatafora J."/>
            <person name="Crous P."/>
            <person name="Grigoriev I."/>
        </authorList>
    </citation>
    <scope>NUCLEOTIDE SEQUENCE</scope>
    <source>
        <strain evidence="2">CBS 119925</strain>
    </source>
</reference>
<sequence length="141" mass="14921">MTNPIRPSADTQRVASYGRGGAGNMTTDNPSAHRTPEDLVTPSLKTEHYTTGRGGTGNMARNDPLHPEIARASQDVEAPPHREPEGVHFIGRGGGGNVSKKEGTKEGVVVDKEGREEGRKSGEGKGGLVEKGKEILGKLKK</sequence>
<dbReference type="PANTHER" id="PTHR34693">
    <property type="entry name" value="PROTEIN PAR32"/>
    <property type="match status" value="1"/>
</dbReference>
<dbReference type="Pfam" id="PF12223">
    <property type="entry name" value="DUF3602"/>
    <property type="match status" value="1"/>
</dbReference>
<evidence type="ECO:0000313" key="2">
    <source>
        <dbReference type="EMBL" id="KAF2749636.1"/>
    </source>
</evidence>
<organism evidence="2 3">
    <name type="scientific">Sporormia fimetaria CBS 119925</name>
    <dbReference type="NCBI Taxonomy" id="1340428"/>
    <lineage>
        <taxon>Eukaryota</taxon>
        <taxon>Fungi</taxon>
        <taxon>Dikarya</taxon>
        <taxon>Ascomycota</taxon>
        <taxon>Pezizomycotina</taxon>
        <taxon>Dothideomycetes</taxon>
        <taxon>Pleosporomycetidae</taxon>
        <taxon>Pleosporales</taxon>
        <taxon>Sporormiaceae</taxon>
        <taxon>Sporormia</taxon>
    </lineage>
</organism>
<feature type="compositionally biased region" description="Basic and acidic residues" evidence="1">
    <location>
        <begin position="99"/>
        <end position="141"/>
    </location>
</feature>
<name>A0A6A6VIJ5_9PLEO</name>
<gene>
    <name evidence="2" type="ORF">M011DRAFT_397576</name>
</gene>
<proteinExistence type="predicted"/>
<evidence type="ECO:0000313" key="3">
    <source>
        <dbReference type="Proteomes" id="UP000799440"/>
    </source>
</evidence>